<comment type="caution">
    <text evidence="4">The sequence shown here is derived from an EMBL/GenBank/DDBJ whole genome shotgun (WGS) entry which is preliminary data.</text>
</comment>
<dbReference type="PROSITE" id="PS00061">
    <property type="entry name" value="ADH_SHORT"/>
    <property type="match status" value="1"/>
</dbReference>
<dbReference type="PRINTS" id="PR00081">
    <property type="entry name" value="GDHRDH"/>
</dbReference>
<comment type="similarity">
    <text evidence="1">Belongs to the short-chain dehydrogenases/reductases (SDR) family.</text>
</comment>
<dbReference type="InterPro" id="IPR020904">
    <property type="entry name" value="Sc_DH/Rdtase_CS"/>
</dbReference>
<keyword evidence="5" id="KW-1185">Reference proteome</keyword>
<dbReference type="Proteomes" id="UP000016568">
    <property type="component" value="Unassembled WGS sequence"/>
</dbReference>
<dbReference type="InterPro" id="IPR057326">
    <property type="entry name" value="KR_dom"/>
</dbReference>
<gene>
    <name evidence="4" type="ORF">NT2_19_00030</name>
</gene>
<evidence type="ECO:0000256" key="1">
    <source>
        <dbReference type="ARBA" id="ARBA00006484"/>
    </source>
</evidence>
<keyword evidence="2" id="KW-0560">Oxidoreductase</keyword>
<dbReference type="PRINTS" id="PR00080">
    <property type="entry name" value="SDRFAMILY"/>
</dbReference>
<dbReference type="FunFam" id="3.40.50.720:FF:000084">
    <property type="entry name" value="Short-chain dehydrogenase reductase"/>
    <property type="match status" value="1"/>
</dbReference>
<dbReference type="AlphaFoldDB" id="U2YC25"/>
<organism evidence="4 5">
    <name type="scientific">Caenibius tardaugens NBRC 16725</name>
    <dbReference type="NCBI Taxonomy" id="1219035"/>
    <lineage>
        <taxon>Bacteria</taxon>
        <taxon>Pseudomonadati</taxon>
        <taxon>Pseudomonadota</taxon>
        <taxon>Alphaproteobacteria</taxon>
        <taxon>Sphingomonadales</taxon>
        <taxon>Erythrobacteraceae</taxon>
        <taxon>Caenibius</taxon>
    </lineage>
</organism>
<dbReference type="EMBL" id="BASZ01000019">
    <property type="protein sequence ID" value="GAD51106.1"/>
    <property type="molecule type" value="Genomic_DNA"/>
</dbReference>
<name>U2YC25_9SPHN</name>
<dbReference type="SMART" id="SM00822">
    <property type="entry name" value="PKS_KR"/>
    <property type="match status" value="1"/>
</dbReference>
<protein>
    <submittedName>
        <fullName evidence="4">Putative oxidoreductase</fullName>
    </submittedName>
</protein>
<dbReference type="eggNOG" id="COG1028">
    <property type="taxonomic scope" value="Bacteria"/>
</dbReference>
<evidence type="ECO:0000313" key="5">
    <source>
        <dbReference type="Proteomes" id="UP000016568"/>
    </source>
</evidence>
<evidence type="ECO:0000259" key="3">
    <source>
        <dbReference type="SMART" id="SM00822"/>
    </source>
</evidence>
<dbReference type="Pfam" id="PF13561">
    <property type="entry name" value="adh_short_C2"/>
    <property type="match status" value="1"/>
</dbReference>
<dbReference type="Gene3D" id="3.40.50.720">
    <property type="entry name" value="NAD(P)-binding Rossmann-like Domain"/>
    <property type="match status" value="1"/>
</dbReference>
<feature type="domain" description="Ketoreductase" evidence="3">
    <location>
        <begin position="21"/>
        <end position="196"/>
    </location>
</feature>
<dbReference type="InterPro" id="IPR002347">
    <property type="entry name" value="SDR_fam"/>
</dbReference>
<dbReference type="PANTHER" id="PTHR43639:SF1">
    <property type="entry name" value="SHORT-CHAIN DEHYDROGENASE_REDUCTASE FAMILY PROTEIN"/>
    <property type="match status" value="1"/>
</dbReference>
<proteinExistence type="inferred from homology"/>
<dbReference type="CDD" id="cd05233">
    <property type="entry name" value="SDR_c"/>
    <property type="match status" value="1"/>
</dbReference>
<sequence length="266" mass="28157">MRMAGGSKSDLVGGPFRLDGRIALVTGGTRGTGRAIARDFAAAGASVFLTGRDGGEAQRVAREIAGEVGGNLVGLAYDAADGEGYRCLVAAMAEQTVRLDILVNNAAILKPHFVSRVEPDEFDLLFRVNTRSAFFLTRALQSLLKESGRASVVFLGAAGAHRPVEGIGVYCATKAAVRNFSMTLAREWAGDGIRVNMLTPGSIATEFILPKDEARREKFVADMASQNLLGRLADPLEIARCVRFLASDASSFVTASDLIVDGGFLS</sequence>
<dbReference type="InterPro" id="IPR036291">
    <property type="entry name" value="NAD(P)-bd_dom_sf"/>
</dbReference>
<evidence type="ECO:0000256" key="2">
    <source>
        <dbReference type="ARBA" id="ARBA00023002"/>
    </source>
</evidence>
<accession>U2YC25</accession>
<dbReference type="SUPFAM" id="SSF51735">
    <property type="entry name" value="NAD(P)-binding Rossmann-fold domains"/>
    <property type="match status" value="1"/>
</dbReference>
<dbReference type="GO" id="GO:0016491">
    <property type="term" value="F:oxidoreductase activity"/>
    <property type="evidence" value="ECO:0007669"/>
    <property type="project" value="UniProtKB-KW"/>
</dbReference>
<reference evidence="4 5" key="1">
    <citation type="submission" date="2013-09" db="EMBL/GenBank/DDBJ databases">
        <title>Whole genome shotgun sequence of Novosphingobium tardaugens NBRC 16725.</title>
        <authorList>
            <person name="Isaki S."/>
            <person name="Hosoyama A."/>
            <person name="Tsuchikane K."/>
            <person name="Katsumata H."/>
            <person name="Ando Y."/>
            <person name="Yamazaki S."/>
            <person name="Fujita N."/>
        </authorList>
    </citation>
    <scope>NUCLEOTIDE SEQUENCE [LARGE SCALE GENOMIC DNA]</scope>
    <source>
        <strain evidence="4 5">NBRC 16725</strain>
    </source>
</reference>
<evidence type="ECO:0000313" key="4">
    <source>
        <dbReference type="EMBL" id="GAD51106.1"/>
    </source>
</evidence>
<dbReference type="PANTHER" id="PTHR43639">
    <property type="entry name" value="OXIDOREDUCTASE, SHORT-CHAIN DEHYDROGENASE/REDUCTASE FAMILY (AFU_ORTHOLOGUE AFUA_5G02870)"/>
    <property type="match status" value="1"/>
</dbReference>